<evidence type="ECO:0000256" key="3">
    <source>
        <dbReference type="ARBA" id="ARBA00023125"/>
    </source>
</evidence>
<dbReference type="InterPro" id="IPR000847">
    <property type="entry name" value="LysR_HTH_N"/>
</dbReference>
<accession>A0ABP3K1J5</accession>
<evidence type="ECO:0000256" key="4">
    <source>
        <dbReference type="ARBA" id="ARBA00023163"/>
    </source>
</evidence>
<evidence type="ECO:0000259" key="5">
    <source>
        <dbReference type="PROSITE" id="PS50931"/>
    </source>
</evidence>
<dbReference type="Gene3D" id="1.10.10.10">
    <property type="entry name" value="Winged helix-like DNA-binding domain superfamily/Winged helix DNA-binding domain"/>
    <property type="match status" value="1"/>
</dbReference>
<dbReference type="SUPFAM" id="SSF53850">
    <property type="entry name" value="Periplasmic binding protein-like II"/>
    <property type="match status" value="1"/>
</dbReference>
<keyword evidence="2" id="KW-0805">Transcription regulation</keyword>
<feature type="domain" description="HTH lysR-type" evidence="5">
    <location>
        <begin position="1"/>
        <end position="56"/>
    </location>
</feature>
<evidence type="ECO:0000313" key="7">
    <source>
        <dbReference type="Proteomes" id="UP001500713"/>
    </source>
</evidence>
<dbReference type="Proteomes" id="UP001500713">
    <property type="component" value="Unassembled WGS sequence"/>
</dbReference>
<keyword evidence="3" id="KW-0238">DNA-binding</keyword>
<gene>
    <name evidence="6" type="ORF">GCM10009096_07590</name>
</gene>
<dbReference type="Pfam" id="PF03466">
    <property type="entry name" value="LysR_substrate"/>
    <property type="match status" value="1"/>
</dbReference>
<keyword evidence="7" id="KW-1185">Reference proteome</keyword>
<dbReference type="PANTHER" id="PTHR30118:SF15">
    <property type="entry name" value="TRANSCRIPTIONAL REGULATORY PROTEIN"/>
    <property type="match status" value="1"/>
</dbReference>
<dbReference type="Pfam" id="PF00126">
    <property type="entry name" value="HTH_1"/>
    <property type="match status" value="1"/>
</dbReference>
<dbReference type="Gene3D" id="3.40.190.10">
    <property type="entry name" value="Periplasmic binding protein-like II"/>
    <property type="match status" value="2"/>
</dbReference>
<dbReference type="InterPro" id="IPR036390">
    <property type="entry name" value="WH_DNA-bd_sf"/>
</dbReference>
<comment type="similarity">
    <text evidence="1">Belongs to the LysR transcriptional regulatory family.</text>
</comment>
<dbReference type="InterPro" id="IPR036388">
    <property type="entry name" value="WH-like_DNA-bd_sf"/>
</dbReference>
<comment type="caution">
    <text evidence="6">The sequence shown here is derived from an EMBL/GenBank/DDBJ whole genome shotgun (WGS) entry which is preliminary data.</text>
</comment>
<dbReference type="SUPFAM" id="SSF46785">
    <property type="entry name" value="Winged helix' DNA-binding domain"/>
    <property type="match status" value="1"/>
</dbReference>
<dbReference type="InterPro" id="IPR037402">
    <property type="entry name" value="YidZ_PBP2"/>
</dbReference>
<name>A0ABP3K1J5_9SPHN</name>
<sequence>MSLLVVMNALLQERSVTGAAQRLGISQPAMSAQLAKLRYRIDDPVLVAGKNGMIPTARSAAIAEPLREHLVGLADLAFTTSPFDPKTAERTFRIGATDYAHAVLLAPLLERIADHAPGVRIAALPFDTVQADGQLDRGELDMIITSERLIPQSIPALKLFEDRFIVVMRSEHPMAPETLTLESFCQQRHFLVSPSGGSFEGAIDIKLKELGHERRVVGSLPSFLLVQSVLSESDAIMAVPEKLASRLGKQMITKPLPIEVDPFAIYCGWHTRDTLDPGHKWLRSNIHT</sequence>
<dbReference type="PROSITE" id="PS50931">
    <property type="entry name" value="HTH_LYSR"/>
    <property type="match status" value="1"/>
</dbReference>
<dbReference type="RefSeq" id="WP_343758044.1">
    <property type="nucleotide sequence ID" value="NZ_BAAAEM010000002.1"/>
</dbReference>
<organism evidence="6 7">
    <name type="scientific">Parasphingorhabdus litoris</name>
    <dbReference type="NCBI Taxonomy" id="394733"/>
    <lineage>
        <taxon>Bacteria</taxon>
        <taxon>Pseudomonadati</taxon>
        <taxon>Pseudomonadota</taxon>
        <taxon>Alphaproteobacteria</taxon>
        <taxon>Sphingomonadales</taxon>
        <taxon>Sphingomonadaceae</taxon>
        <taxon>Parasphingorhabdus</taxon>
    </lineage>
</organism>
<dbReference type="CDD" id="cd08417">
    <property type="entry name" value="PBP2_Nitroaromatics_like"/>
    <property type="match status" value="1"/>
</dbReference>
<proteinExistence type="inferred from homology"/>
<evidence type="ECO:0000256" key="1">
    <source>
        <dbReference type="ARBA" id="ARBA00009437"/>
    </source>
</evidence>
<reference evidence="7" key="1">
    <citation type="journal article" date="2019" name="Int. J. Syst. Evol. Microbiol.">
        <title>The Global Catalogue of Microorganisms (GCM) 10K type strain sequencing project: providing services to taxonomists for standard genome sequencing and annotation.</title>
        <authorList>
            <consortium name="The Broad Institute Genomics Platform"/>
            <consortium name="The Broad Institute Genome Sequencing Center for Infectious Disease"/>
            <person name="Wu L."/>
            <person name="Ma J."/>
        </authorList>
    </citation>
    <scope>NUCLEOTIDE SEQUENCE [LARGE SCALE GENOMIC DNA]</scope>
    <source>
        <strain evidence="7">JCM 14162</strain>
    </source>
</reference>
<dbReference type="EMBL" id="BAAAEM010000002">
    <property type="protein sequence ID" value="GAA0469140.1"/>
    <property type="molecule type" value="Genomic_DNA"/>
</dbReference>
<protein>
    <submittedName>
        <fullName evidence="6">LysR family transcriptional regulator</fullName>
    </submittedName>
</protein>
<evidence type="ECO:0000313" key="6">
    <source>
        <dbReference type="EMBL" id="GAA0469140.1"/>
    </source>
</evidence>
<evidence type="ECO:0000256" key="2">
    <source>
        <dbReference type="ARBA" id="ARBA00023015"/>
    </source>
</evidence>
<dbReference type="InterPro" id="IPR050389">
    <property type="entry name" value="LysR-type_TF"/>
</dbReference>
<dbReference type="PANTHER" id="PTHR30118">
    <property type="entry name" value="HTH-TYPE TRANSCRIPTIONAL REGULATOR LEUO-RELATED"/>
    <property type="match status" value="1"/>
</dbReference>
<keyword evidence="4" id="KW-0804">Transcription</keyword>
<dbReference type="InterPro" id="IPR005119">
    <property type="entry name" value="LysR_subst-bd"/>
</dbReference>